<name>A0A0M2Q4G8_PROHO</name>
<proteinExistence type="predicted"/>
<reference evidence="1" key="1">
    <citation type="submission" date="2012-04" db="EMBL/GenBank/DDBJ databases">
        <authorList>
            <person name="Borisov I.G."/>
            <person name="Ivanikova N.V."/>
            <person name="Pinevich A.V."/>
        </authorList>
    </citation>
    <scope>NUCLEOTIDE SEQUENCE</scope>
    <source>
        <strain evidence="1">CALU 1027</strain>
    </source>
</reference>
<keyword evidence="2" id="KW-1185">Reference proteome</keyword>
<evidence type="ECO:0008006" key="3">
    <source>
        <dbReference type="Google" id="ProtNLM"/>
    </source>
</evidence>
<dbReference type="AlphaFoldDB" id="A0A0M2Q4G8"/>
<dbReference type="RefSeq" id="WP_017714205.1">
    <property type="nucleotide sequence ID" value="NZ_KB235941.1"/>
</dbReference>
<dbReference type="Proteomes" id="UP000034681">
    <property type="component" value="Unassembled WGS sequence"/>
</dbReference>
<gene>
    <name evidence="1" type="ORF">PROH_03905</name>
</gene>
<protein>
    <recommendedName>
        <fullName evidence="3">ADP-ribosylglycohydrolase</fullName>
    </recommendedName>
</protein>
<comment type="caution">
    <text evidence="1">The sequence shown here is derived from an EMBL/GenBank/DDBJ whole genome shotgun (WGS) entry which is preliminary data.</text>
</comment>
<accession>A0A0M2Q4G8</accession>
<sequence>MSLTSYYPWPTRLPSSTAITAIAAFQGAMVGVMVGERWGQATTLPTCHHNSEETGFSQFNRDLSPLGRILPLLLDYYGDRTAQAAAFPGSWAVAAGSGAAGSAPEGQGWQRWPSPQALALALEQVAGHPSSPVGALAAIAPEPHPDLALALACHRATPHSWLLTVQRCWHQSAPVGGAGTPKAGSLVDRSRAVPLTAMVAGFALGRSAIPLGIQAQLPPAVHRAAIEDAGHCFRRWAGIQPSTAVPLPTLALHPRLLG</sequence>
<evidence type="ECO:0000313" key="2">
    <source>
        <dbReference type="Proteomes" id="UP000034681"/>
    </source>
</evidence>
<organism evidence="1 2">
    <name type="scientific">Prochlorothrix hollandica PCC 9006 = CALU 1027</name>
    <dbReference type="NCBI Taxonomy" id="317619"/>
    <lineage>
        <taxon>Bacteria</taxon>
        <taxon>Bacillati</taxon>
        <taxon>Cyanobacteriota</taxon>
        <taxon>Cyanophyceae</taxon>
        <taxon>Prochlorotrichales</taxon>
        <taxon>Prochlorotrichaceae</taxon>
        <taxon>Prochlorothrix</taxon>
    </lineage>
</organism>
<dbReference type="EMBL" id="AJTX02000002">
    <property type="protein sequence ID" value="KKJ01472.1"/>
    <property type="molecule type" value="Genomic_DNA"/>
</dbReference>
<evidence type="ECO:0000313" key="1">
    <source>
        <dbReference type="EMBL" id="KKJ01472.1"/>
    </source>
</evidence>